<feature type="transmembrane region" description="Helical" evidence="1">
    <location>
        <begin position="86"/>
        <end position="105"/>
    </location>
</feature>
<dbReference type="Proteomes" id="UP000316213">
    <property type="component" value="Unassembled WGS sequence"/>
</dbReference>
<dbReference type="EMBL" id="SJPM01000002">
    <property type="protein sequence ID" value="TWU01595.1"/>
    <property type="molecule type" value="Genomic_DNA"/>
</dbReference>
<dbReference type="OrthoDB" id="286882at2"/>
<proteinExistence type="predicted"/>
<comment type="caution">
    <text evidence="2">The sequence shown here is derived from an EMBL/GenBank/DDBJ whole genome shotgun (WGS) entry which is preliminary data.</text>
</comment>
<sequence>MPLWAATASIGFCCVLPWVPIGSTYPDPTPTNRIRFGVRTLLIATTFIAVAIPLLATFPLATSGMICAAALIHSIIFAVKNSPHRLATVGLLACMLLPFSWVVHYEEFDRILPAIPSLFASMPTLVPGALIGHLVGQSIHDSPWIAQLLTAVELLAGAGIIRLGPKRTIAYLLLVMQVSLLGSLAFYQLCVF</sequence>
<organism evidence="2 3">
    <name type="scientific">Neorhodopirellula pilleata</name>
    <dbReference type="NCBI Taxonomy" id="2714738"/>
    <lineage>
        <taxon>Bacteria</taxon>
        <taxon>Pseudomonadati</taxon>
        <taxon>Planctomycetota</taxon>
        <taxon>Planctomycetia</taxon>
        <taxon>Pirellulales</taxon>
        <taxon>Pirellulaceae</taxon>
        <taxon>Neorhodopirellula</taxon>
    </lineage>
</organism>
<keyword evidence="3" id="KW-1185">Reference proteome</keyword>
<name>A0A5C6ANQ1_9BACT</name>
<feature type="transmembrane region" description="Helical" evidence="1">
    <location>
        <begin position="36"/>
        <end position="55"/>
    </location>
</feature>
<accession>A0A5C6ANQ1</accession>
<reference evidence="2 3" key="1">
    <citation type="submission" date="2019-02" db="EMBL/GenBank/DDBJ databases">
        <title>Deep-cultivation of Planctomycetes and their phenomic and genomic characterization uncovers novel biology.</title>
        <authorList>
            <person name="Wiegand S."/>
            <person name="Jogler M."/>
            <person name="Boedeker C."/>
            <person name="Pinto D."/>
            <person name="Vollmers J."/>
            <person name="Rivas-Marin E."/>
            <person name="Kohn T."/>
            <person name="Peeters S.H."/>
            <person name="Heuer A."/>
            <person name="Rast P."/>
            <person name="Oberbeckmann S."/>
            <person name="Bunk B."/>
            <person name="Jeske O."/>
            <person name="Meyerdierks A."/>
            <person name="Storesund J.E."/>
            <person name="Kallscheuer N."/>
            <person name="Luecker S."/>
            <person name="Lage O.M."/>
            <person name="Pohl T."/>
            <person name="Merkel B.J."/>
            <person name="Hornburger P."/>
            <person name="Mueller R.-W."/>
            <person name="Bruemmer F."/>
            <person name="Labrenz M."/>
            <person name="Spormann A.M."/>
            <person name="Op Den Camp H."/>
            <person name="Overmann J."/>
            <person name="Amann R."/>
            <person name="Jetten M.S.M."/>
            <person name="Mascher T."/>
            <person name="Medema M.H."/>
            <person name="Devos D.P."/>
            <person name="Kaster A.-K."/>
            <person name="Ovreas L."/>
            <person name="Rohde M."/>
            <person name="Galperin M.Y."/>
            <person name="Jogler C."/>
        </authorList>
    </citation>
    <scope>NUCLEOTIDE SEQUENCE [LARGE SCALE GENOMIC DNA]</scope>
    <source>
        <strain evidence="2 3">Pla100</strain>
    </source>
</reference>
<feature type="transmembrane region" description="Helical" evidence="1">
    <location>
        <begin position="61"/>
        <end position="79"/>
    </location>
</feature>
<evidence type="ECO:0000256" key="1">
    <source>
        <dbReference type="SAM" id="Phobius"/>
    </source>
</evidence>
<feature type="transmembrane region" description="Helical" evidence="1">
    <location>
        <begin position="169"/>
        <end position="190"/>
    </location>
</feature>
<feature type="transmembrane region" description="Helical" evidence="1">
    <location>
        <begin position="111"/>
        <end position="132"/>
    </location>
</feature>
<keyword evidence="1" id="KW-0472">Membrane</keyword>
<protein>
    <submittedName>
        <fullName evidence="2">Uncharacterized protein</fullName>
    </submittedName>
</protein>
<keyword evidence="1" id="KW-1133">Transmembrane helix</keyword>
<feature type="transmembrane region" description="Helical" evidence="1">
    <location>
        <begin position="6"/>
        <end position="24"/>
    </location>
</feature>
<feature type="transmembrane region" description="Helical" evidence="1">
    <location>
        <begin position="144"/>
        <end position="163"/>
    </location>
</feature>
<dbReference type="AlphaFoldDB" id="A0A5C6ANQ1"/>
<evidence type="ECO:0000313" key="2">
    <source>
        <dbReference type="EMBL" id="TWU01595.1"/>
    </source>
</evidence>
<keyword evidence="1" id="KW-0812">Transmembrane</keyword>
<evidence type="ECO:0000313" key="3">
    <source>
        <dbReference type="Proteomes" id="UP000316213"/>
    </source>
</evidence>
<gene>
    <name evidence="2" type="ORF">Pla100_13300</name>
</gene>